<protein>
    <submittedName>
        <fullName evidence="1">Glycosyltransferase</fullName>
    </submittedName>
</protein>
<dbReference type="Gene3D" id="3.40.50.2000">
    <property type="entry name" value="Glycogen Phosphorylase B"/>
    <property type="match status" value="2"/>
</dbReference>
<keyword evidence="1" id="KW-0808">Transferase</keyword>
<evidence type="ECO:0000313" key="1">
    <source>
        <dbReference type="EMBL" id="HFI92081.1"/>
    </source>
</evidence>
<dbReference type="PANTHER" id="PTHR12526">
    <property type="entry name" value="GLYCOSYLTRANSFERASE"/>
    <property type="match status" value="1"/>
</dbReference>
<proteinExistence type="predicted"/>
<dbReference type="GO" id="GO:0016740">
    <property type="term" value="F:transferase activity"/>
    <property type="evidence" value="ECO:0007669"/>
    <property type="project" value="UniProtKB-KW"/>
</dbReference>
<organism evidence="1">
    <name type="scientific">Ignavibacterium album</name>
    <dbReference type="NCBI Taxonomy" id="591197"/>
    <lineage>
        <taxon>Bacteria</taxon>
        <taxon>Pseudomonadati</taxon>
        <taxon>Ignavibacteriota</taxon>
        <taxon>Ignavibacteria</taxon>
        <taxon>Ignavibacteriales</taxon>
        <taxon>Ignavibacteriaceae</taxon>
        <taxon>Ignavibacterium</taxon>
    </lineage>
</organism>
<accession>A0A7V2ZLA0</accession>
<dbReference type="PANTHER" id="PTHR12526:SF630">
    <property type="entry name" value="GLYCOSYLTRANSFERASE"/>
    <property type="match status" value="1"/>
</dbReference>
<dbReference type="EMBL" id="DSUJ01000008">
    <property type="protein sequence ID" value="HFI92081.1"/>
    <property type="molecule type" value="Genomic_DNA"/>
</dbReference>
<reference evidence="1" key="1">
    <citation type="journal article" date="2020" name="mSystems">
        <title>Genome- and Community-Level Interaction Insights into Carbon Utilization and Element Cycling Functions of Hydrothermarchaeota in Hydrothermal Sediment.</title>
        <authorList>
            <person name="Zhou Z."/>
            <person name="Liu Y."/>
            <person name="Xu W."/>
            <person name="Pan J."/>
            <person name="Luo Z.H."/>
            <person name="Li M."/>
        </authorList>
    </citation>
    <scope>NUCLEOTIDE SEQUENCE [LARGE SCALE GENOMIC DNA]</scope>
    <source>
        <strain evidence="1">SpSt-479</strain>
    </source>
</reference>
<dbReference type="Pfam" id="PF13692">
    <property type="entry name" value="Glyco_trans_1_4"/>
    <property type="match status" value="1"/>
</dbReference>
<dbReference type="SUPFAM" id="SSF53756">
    <property type="entry name" value="UDP-Glycosyltransferase/glycogen phosphorylase"/>
    <property type="match status" value="1"/>
</dbReference>
<sequence>MKILIITPRIPYPPYRGDKLKIYNISKVLVKNNDVHLFTFYRNQNDFKDIDALKKLGLKLITVKLSIIDSIINLFRAFFKKIPFQVAWYYSRKAEQKINALLKDGNYDLVYYHLIRTAQYLPNYKANTKQLNVIDLTDAVSLYLSRMFEKEKNFIKKIFIKSELNRVTEYEKIIENFDMIFICSEKDKKFLLEKNITKEINILPNGLDLSYFSSECGEFDSNRIIFTGNMPYYANSDAVIYFIKEIFPFILKKNSLAKFYIVGQKPPLKIKKLASENVIVTGFVEDIKSEYLKSAVNVAPMRFGAGTLNKIIESLALGVPIVASSIAVGGLPKELSKYILVADNPAEFAEKVLYVLDNKEVRETVMNEAKNVVRNFLSWEVIVGNFEKTVKNKLAEKINE</sequence>
<comment type="caution">
    <text evidence="1">The sequence shown here is derived from an EMBL/GenBank/DDBJ whole genome shotgun (WGS) entry which is preliminary data.</text>
</comment>
<dbReference type="RefSeq" id="WP_304144113.1">
    <property type="nucleotide sequence ID" value="NZ_JAOAIE010000036.1"/>
</dbReference>
<dbReference type="CDD" id="cd03801">
    <property type="entry name" value="GT4_PimA-like"/>
    <property type="match status" value="1"/>
</dbReference>
<dbReference type="AlphaFoldDB" id="A0A7V2ZLA0"/>
<name>A0A7V2ZLA0_9BACT</name>
<gene>
    <name evidence="1" type="ORF">ENS31_11235</name>
</gene>